<dbReference type="AlphaFoldDB" id="A0A401WXI0"/>
<dbReference type="EMBL" id="BDES01000076">
    <property type="protein sequence ID" value="GCD54067.1"/>
    <property type="molecule type" value="Genomic_DNA"/>
</dbReference>
<accession>A0A401WXI0</accession>
<organism evidence="1 2">
    <name type="scientific">Acetobacter pasteurianus NBRC 3188</name>
    <dbReference type="NCBI Taxonomy" id="1226663"/>
    <lineage>
        <taxon>Bacteria</taxon>
        <taxon>Pseudomonadati</taxon>
        <taxon>Pseudomonadota</taxon>
        <taxon>Alphaproteobacteria</taxon>
        <taxon>Acetobacterales</taxon>
        <taxon>Acetobacteraceae</taxon>
        <taxon>Acetobacter</taxon>
    </lineage>
</organism>
<reference evidence="1 2" key="1">
    <citation type="submission" date="2016-06" db="EMBL/GenBank/DDBJ databases">
        <title>Acetobacter pasteurianus NBRC 3188 whole genome sequencing project.</title>
        <authorList>
            <person name="Matsutani M."/>
            <person name="Shiwa Y."/>
            <person name="Okamoto-Kainuma A."/>
            <person name="Ishikawa M."/>
            <person name="Koizumi Y."/>
            <person name="Yoshikawa H."/>
            <person name="Yakushi T."/>
            <person name="Matsushita K."/>
        </authorList>
    </citation>
    <scope>NUCLEOTIDE SEQUENCE [LARGE SCALE GENOMIC DNA]</scope>
    <source>
        <strain evidence="1 2">NBRC 3188</strain>
    </source>
</reference>
<gene>
    <name evidence="1" type="ORF">NBRC3188_2764</name>
</gene>
<proteinExistence type="predicted"/>
<sequence>MNGMSDDQSICMVSIDGGWSVPQSSMPQLAKAMEMAFNNCVTRSQERANRALEAFSQTDFFKKNLSSSLQNFPTEIVCLAFMEFCLSDAGSRAIGIDNTPSHPLATPNQWSMSDHAYLASAVAREALKHGLWKGGETQLSLEQVAEILGSSTIMRNLEGGEIEISPLECTVRLHYDSETGKSSLNAWGPYKTLIFCMQSINWDAHPDHGGHLKEAVQKLSGNKQSLEHNVHSSFGNPVALENRDAAVESSNVYEETPPNP</sequence>
<dbReference type="Proteomes" id="UP000287300">
    <property type="component" value="Unassembled WGS sequence"/>
</dbReference>
<protein>
    <submittedName>
        <fullName evidence="1">Uncharacterized protein</fullName>
    </submittedName>
</protein>
<comment type="caution">
    <text evidence="1">The sequence shown here is derived from an EMBL/GenBank/DDBJ whole genome shotgun (WGS) entry which is preliminary data.</text>
</comment>
<name>A0A401WXI0_ACEPA</name>
<evidence type="ECO:0000313" key="1">
    <source>
        <dbReference type="EMBL" id="GCD54067.1"/>
    </source>
</evidence>
<evidence type="ECO:0000313" key="2">
    <source>
        <dbReference type="Proteomes" id="UP000287300"/>
    </source>
</evidence>